<feature type="compositionally biased region" description="Polar residues" evidence="1">
    <location>
        <begin position="309"/>
        <end position="319"/>
    </location>
</feature>
<reference evidence="3 4" key="1">
    <citation type="journal article" date="2021" name="Elife">
        <title>Chloroplast acquisition without the gene transfer in kleptoplastic sea slugs, Plakobranchus ocellatus.</title>
        <authorList>
            <person name="Maeda T."/>
            <person name="Takahashi S."/>
            <person name="Yoshida T."/>
            <person name="Shimamura S."/>
            <person name="Takaki Y."/>
            <person name="Nagai Y."/>
            <person name="Toyoda A."/>
            <person name="Suzuki Y."/>
            <person name="Arimoto A."/>
            <person name="Ishii H."/>
            <person name="Satoh N."/>
            <person name="Nishiyama T."/>
            <person name="Hasebe M."/>
            <person name="Maruyama T."/>
            <person name="Minagawa J."/>
            <person name="Obokata J."/>
            <person name="Shigenobu S."/>
        </authorList>
    </citation>
    <scope>NUCLEOTIDE SEQUENCE [LARGE SCALE GENOMIC DNA]</scope>
</reference>
<name>A0AAV4FDS1_9GAST</name>
<feature type="compositionally biased region" description="Basic and acidic residues" evidence="1">
    <location>
        <begin position="1"/>
        <end position="19"/>
    </location>
</feature>
<evidence type="ECO:0000313" key="4">
    <source>
        <dbReference type="Proteomes" id="UP000762676"/>
    </source>
</evidence>
<feature type="compositionally biased region" description="Polar residues" evidence="1">
    <location>
        <begin position="436"/>
        <end position="445"/>
    </location>
</feature>
<dbReference type="Proteomes" id="UP000762676">
    <property type="component" value="Unassembled WGS sequence"/>
</dbReference>
<feature type="region of interest" description="Disordered" evidence="1">
    <location>
        <begin position="153"/>
        <end position="288"/>
    </location>
</feature>
<feature type="domain" description="Anillin N-terminal" evidence="2">
    <location>
        <begin position="104"/>
        <end position="164"/>
    </location>
</feature>
<dbReference type="AlphaFoldDB" id="A0AAV4FDS1"/>
<protein>
    <submittedName>
        <fullName evidence="3">Actin-binding protein anillin</fullName>
    </submittedName>
</protein>
<evidence type="ECO:0000256" key="1">
    <source>
        <dbReference type="SAM" id="MobiDB-lite"/>
    </source>
</evidence>
<evidence type="ECO:0000259" key="2">
    <source>
        <dbReference type="Pfam" id="PF16018"/>
    </source>
</evidence>
<feature type="compositionally biased region" description="Polar residues" evidence="1">
    <location>
        <begin position="225"/>
        <end position="242"/>
    </location>
</feature>
<organism evidence="3 4">
    <name type="scientific">Elysia marginata</name>
    <dbReference type="NCBI Taxonomy" id="1093978"/>
    <lineage>
        <taxon>Eukaryota</taxon>
        <taxon>Metazoa</taxon>
        <taxon>Spiralia</taxon>
        <taxon>Lophotrochozoa</taxon>
        <taxon>Mollusca</taxon>
        <taxon>Gastropoda</taxon>
        <taxon>Heterobranchia</taxon>
        <taxon>Euthyneura</taxon>
        <taxon>Panpulmonata</taxon>
        <taxon>Sacoglossa</taxon>
        <taxon>Placobranchoidea</taxon>
        <taxon>Plakobranchidae</taxon>
        <taxon>Elysia</taxon>
    </lineage>
</organism>
<feature type="compositionally biased region" description="Low complexity" evidence="1">
    <location>
        <begin position="178"/>
        <end position="204"/>
    </location>
</feature>
<accession>A0AAV4FDS1</accession>
<feature type="compositionally biased region" description="Low complexity" evidence="1">
    <location>
        <begin position="420"/>
        <end position="435"/>
    </location>
</feature>
<dbReference type="EMBL" id="BMAT01011368">
    <property type="protein sequence ID" value="GFR71417.1"/>
    <property type="molecule type" value="Genomic_DNA"/>
</dbReference>
<feature type="compositionally biased region" description="Basic and acidic residues" evidence="1">
    <location>
        <begin position="153"/>
        <end position="166"/>
    </location>
</feature>
<feature type="region of interest" description="Disordered" evidence="1">
    <location>
        <begin position="331"/>
        <end position="356"/>
    </location>
</feature>
<gene>
    <name evidence="3" type="ORF">ElyMa_005678500</name>
</gene>
<feature type="region of interest" description="Disordered" evidence="1">
    <location>
        <begin position="300"/>
        <end position="319"/>
    </location>
</feature>
<feature type="region of interest" description="Disordered" evidence="1">
    <location>
        <begin position="1"/>
        <end position="139"/>
    </location>
</feature>
<dbReference type="Pfam" id="PF16018">
    <property type="entry name" value="Anillin_N"/>
    <property type="match status" value="1"/>
</dbReference>
<comment type="caution">
    <text evidence="3">The sequence shown here is derived from an EMBL/GenBank/DDBJ whole genome shotgun (WGS) entry which is preliminary data.</text>
</comment>
<dbReference type="InterPro" id="IPR031970">
    <property type="entry name" value="Anillin_N"/>
</dbReference>
<sequence>MDADTRTLIERTRQRREILNQRFAGMPEAAPRKRRTPVLENESTEKKISATEDDSPKRQCLRNVEINVKPDTPAIRGVQSRIKDLKTGESQSENGDGETPTPRPRKSVSSPPLEKKSLFSPKNSPVKTPAPSSARKNRFAALAQSINNWEDDLTHHVIHKEEEKKPRWQPPQTTANSPGTPKKGTAPGGSEMSKASPAKANSSSQLKSFKENRCASPTKAVGSPAKTTHAQSVRSEVMSSPKRTPAPPVPRDKTPISPASALSRNSPLRTSKVDWNRSPKPFSSTYMDNAVSPSKAVIKSVASPKASCKTPTTPALNTNRIKESVRLHHTPASIPVNAPGLLETPPADDLNKTMDEPTLKPVSQRFAAWNQKIQSPEPSKQPMSAKLANFEHKISQNTPRLVAMAGSVPIPKTPKQTPVSSLSASTPASTISSATNKTPSASSKVGTAKVQDPSELPVSQRMSQMQEKLSKKRQDEPTAYSVNARMSAWEDMTAANMVSEVKKVDPSQTTPYGGSKSRPASVFTPKPGAAVHAGTPKAASAPVNMASGGPPVRH</sequence>
<evidence type="ECO:0000313" key="3">
    <source>
        <dbReference type="EMBL" id="GFR71417.1"/>
    </source>
</evidence>
<keyword evidence="4" id="KW-1185">Reference proteome</keyword>
<feature type="region of interest" description="Disordered" evidence="1">
    <location>
        <begin position="501"/>
        <end position="554"/>
    </location>
</feature>
<feature type="compositionally biased region" description="Basic and acidic residues" evidence="1">
    <location>
        <begin position="43"/>
        <end position="57"/>
    </location>
</feature>
<proteinExistence type="predicted"/>
<feature type="region of interest" description="Disordered" evidence="1">
    <location>
        <begin position="408"/>
        <end position="480"/>
    </location>
</feature>
<feature type="compositionally biased region" description="Polar residues" evidence="1">
    <location>
        <begin position="260"/>
        <end position="269"/>
    </location>
</feature>